<dbReference type="InterPro" id="IPR000595">
    <property type="entry name" value="cNMP-bd_dom"/>
</dbReference>
<dbReference type="InterPro" id="IPR018490">
    <property type="entry name" value="cNMP-bd_dom_sf"/>
</dbReference>
<dbReference type="CDD" id="cd00038">
    <property type="entry name" value="CAP_ED"/>
    <property type="match status" value="1"/>
</dbReference>
<dbReference type="VEuPathDB" id="FungiDB:AeMF1_002971"/>
<dbReference type="EMBL" id="VJMJ01000121">
    <property type="protein sequence ID" value="KAF0733574.1"/>
    <property type="molecule type" value="Genomic_DNA"/>
</dbReference>
<dbReference type="InterPro" id="IPR014710">
    <property type="entry name" value="RmlC-like_jellyroll"/>
</dbReference>
<evidence type="ECO:0000313" key="2">
    <source>
        <dbReference type="EMBL" id="KAF0733574.1"/>
    </source>
</evidence>
<dbReference type="Gene3D" id="2.60.120.10">
    <property type="entry name" value="Jelly Rolls"/>
    <property type="match status" value="1"/>
</dbReference>
<evidence type="ECO:0000259" key="1">
    <source>
        <dbReference type="PROSITE" id="PS50042"/>
    </source>
</evidence>
<dbReference type="SUPFAM" id="SSF51206">
    <property type="entry name" value="cAMP-binding domain-like"/>
    <property type="match status" value="1"/>
</dbReference>
<dbReference type="OrthoDB" id="58719at2759"/>
<dbReference type="Pfam" id="PF00027">
    <property type="entry name" value="cNMP_binding"/>
    <property type="match status" value="1"/>
</dbReference>
<accession>A0A6G0X190</accession>
<proteinExistence type="predicted"/>
<keyword evidence="3" id="KW-1185">Reference proteome</keyword>
<protein>
    <recommendedName>
        <fullName evidence="1">Cyclic nucleotide-binding domain-containing protein</fullName>
    </recommendedName>
</protein>
<sequence>MGLSREQEQDCLQKMASVPMFAYCNESALRKLCSNASPEKYARGVVIYPQGAPQTKLLVVSSGTISETKDIQGQIHSWGETSAGMALGSNHVLRQDPAAATSKCVTPVTAYSLDSRTLAKMLADPEIAPDVMYSLNREVRRHMNLLQTPLLEQHAKPTPIFATSVAASVESFYRSALNSYLNARLTGQAPSTLFPNMGVQIPTRVAYINGFKGLRHFLENNFDDEDYENPGNVRIAKAVAPGIIMTPVSSILEACNAGHMNPEPLATRWIRGLAPRCVREVIFGVGLNQLSDYFEERVPLDESQPILKNAIGSLFAGVVAGYFSHVPHNLSTLKLMNPQKSYARHLSDLVEHAQSRVPTSIQSPQARRVVATALAFVFPKGLTIRTTQIVGSFIILNGTINSLKDFDVMNLPTSVSSVLTR</sequence>
<organism evidence="2 3">
    <name type="scientific">Aphanomyces euteiches</name>
    <dbReference type="NCBI Taxonomy" id="100861"/>
    <lineage>
        <taxon>Eukaryota</taxon>
        <taxon>Sar</taxon>
        <taxon>Stramenopiles</taxon>
        <taxon>Oomycota</taxon>
        <taxon>Saprolegniomycetes</taxon>
        <taxon>Saprolegniales</taxon>
        <taxon>Verrucalvaceae</taxon>
        <taxon>Aphanomyces</taxon>
    </lineage>
</organism>
<gene>
    <name evidence="2" type="ORF">Ae201684_009510</name>
</gene>
<dbReference type="PROSITE" id="PS50042">
    <property type="entry name" value="CNMP_BINDING_3"/>
    <property type="match status" value="1"/>
</dbReference>
<dbReference type="Proteomes" id="UP000481153">
    <property type="component" value="Unassembled WGS sequence"/>
</dbReference>
<comment type="caution">
    <text evidence="2">The sequence shown here is derived from an EMBL/GenBank/DDBJ whole genome shotgun (WGS) entry which is preliminary data.</text>
</comment>
<evidence type="ECO:0000313" key="3">
    <source>
        <dbReference type="Proteomes" id="UP000481153"/>
    </source>
</evidence>
<name>A0A6G0X190_9STRA</name>
<feature type="domain" description="Cyclic nucleotide-binding" evidence="1">
    <location>
        <begin position="20"/>
        <end position="122"/>
    </location>
</feature>
<dbReference type="AlphaFoldDB" id="A0A6G0X190"/>
<reference evidence="2 3" key="1">
    <citation type="submission" date="2019-07" db="EMBL/GenBank/DDBJ databases">
        <title>Genomics analysis of Aphanomyces spp. identifies a new class of oomycete effector associated with host adaptation.</title>
        <authorList>
            <person name="Gaulin E."/>
        </authorList>
    </citation>
    <scope>NUCLEOTIDE SEQUENCE [LARGE SCALE GENOMIC DNA]</scope>
    <source>
        <strain evidence="2 3">ATCC 201684</strain>
    </source>
</reference>